<evidence type="ECO:0000256" key="2">
    <source>
        <dbReference type="ARBA" id="ARBA00023080"/>
    </source>
</evidence>
<evidence type="ECO:0000313" key="4">
    <source>
        <dbReference type="Proteomes" id="UP000199800"/>
    </source>
</evidence>
<sequence length="176" mass="20295">MILTGNEIIREVENRRICISPFLKENVNPNSYNYRLDEAILEFEPDLIDAKRKPKYKKIKLTEKGYCLQPGKLYLGNTVEKIGSDNYVTQLIGRSSVGRLGLFLQITASLGHVGSKHKWTLELTCIQPIIVYPYMKIGQVSFWSMQGSKEIAYIGKYQGYNEPHISEFYHELDKTK</sequence>
<proteinExistence type="predicted"/>
<dbReference type="STRING" id="29364.SAMN04487772_1449"/>
<keyword evidence="1" id="KW-0378">Hydrolase</keyword>
<dbReference type="OrthoDB" id="9780202at2"/>
<dbReference type="Pfam" id="PF22769">
    <property type="entry name" value="DCD"/>
    <property type="match status" value="1"/>
</dbReference>
<dbReference type="Gene3D" id="2.70.40.10">
    <property type="match status" value="1"/>
</dbReference>
<keyword evidence="4" id="KW-1185">Reference proteome</keyword>
<dbReference type="PANTHER" id="PTHR42680">
    <property type="entry name" value="DCTP DEAMINASE"/>
    <property type="match status" value="1"/>
</dbReference>
<dbReference type="InterPro" id="IPR011962">
    <property type="entry name" value="dCTP_deaminase"/>
</dbReference>
<dbReference type="GO" id="GO:0008829">
    <property type="term" value="F:dCTP deaminase activity"/>
    <property type="evidence" value="ECO:0007669"/>
    <property type="project" value="InterPro"/>
</dbReference>
<dbReference type="PANTHER" id="PTHR42680:SF3">
    <property type="entry name" value="DCTP DEAMINASE"/>
    <property type="match status" value="1"/>
</dbReference>
<dbReference type="RefSeq" id="WP_092479185.1">
    <property type="nucleotide sequence ID" value="NZ_FOHN01000044.1"/>
</dbReference>
<reference evidence="3 4" key="1">
    <citation type="submission" date="2016-10" db="EMBL/GenBank/DDBJ databases">
        <authorList>
            <person name="de Groot N.N."/>
        </authorList>
    </citation>
    <scope>NUCLEOTIDE SEQUENCE [LARGE SCALE GENOMIC DNA]</scope>
    <source>
        <strain evidence="3 4">DSM 1801</strain>
    </source>
</reference>
<dbReference type="GO" id="GO:0006229">
    <property type="term" value="P:dUTP biosynthetic process"/>
    <property type="evidence" value="ECO:0007669"/>
    <property type="project" value="InterPro"/>
</dbReference>
<dbReference type="SUPFAM" id="SSF51283">
    <property type="entry name" value="dUTPase-like"/>
    <property type="match status" value="1"/>
</dbReference>
<dbReference type="InterPro" id="IPR033704">
    <property type="entry name" value="dUTPase_trimeric"/>
</dbReference>
<dbReference type="GO" id="GO:0015949">
    <property type="term" value="P:nucleobase-containing small molecule interconversion"/>
    <property type="evidence" value="ECO:0007669"/>
    <property type="project" value="TreeGrafter"/>
</dbReference>
<organism evidence="3 4">
    <name type="scientific">[Clostridium] polysaccharolyticum</name>
    <dbReference type="NCBI Taxonomy" id="29364"/>
    <lineage>
        <taxon>Bacteria</taxon>
        <taxon>Bacillati</taxon>
        <taxon>Bacillota</taxon>
        <taxon>Clostridia</taxon>
        <taxon>Lachnospirales</taxon>
        <taxon>Lachnospiraceae</taxon>
    </lineage>
</organism>
<evidence type="ECO:0000256" key="1">
    <source>
        <dbReference type="ARBA" id="ARBA00022801"/>
    </source>
</evidence>
<protein>
    <submittedName>
        <fullName evidence="3">dCTP deaminase</fullName>
    </submittedName>
</protein>
<evidence type="ECO:0000313" key="3">
    <source>
        <dbReference type="EMBL" id="SET64624.1"/>
    </source>
</evidence>
<gene>
    <name evidence="3" type="ORF">SAMN04487772_1449</name>
</gene>
<dbReference type="CDD" id="cd07557">
    <property type="entry name" value="trimeric_dUTPase"/>
    <property type="match status" value="1"/>
</dbReference>
<dbReference type="EMBL" id="FOHN01000044">
    <property type="protein sequence ID" value="SET64624.1"/>
    <property type="molecule type" value="Genomic_DNA"/>
</dbReference>
<accession>A0A1I0G405</accession>
<name>A0A1I0G405_9FIRM</name>
<keyword evidence="2" id="KW-0546">Nucleotide metabolism</keyword>
<dbReference type="AlphaFoldDB" id="A0A1I0G405"/>
<dbReference type="Proteomes" id="UP000199800">
    <property type="component" value="Unassembled WGS sequence"/>
</dbReference>
<dbReference type="InterPro" id="IPR036157">
    <property type="entry name" value="dUTPase-like_sf"/>
</dbReference>